<evidence type="ECO:0008006" key="16">
    <source>
        <dbReference type="Google" id="ProtNLM"/>
    </source>
</evidence>
<evidence type="ECO:0000256" key="3">
    <source>
        <dbReference type="ARBA" id="ARBA00022448"/>
    </source>
</evidence>
<dbReference type="SUPFAM" id="SSF103506">
    <property type="entry name" value="Mitochondrial carrier"/>
    <property type="match status" value="1"/>
</dbReference>
<keyword evidence="4 12" id="KW-0812">Transmembrane</keyword>
<evidence type="ECO:0000256" key="9">
    <source>
        <dbReference type="ARBA" id="ARBA00022989"/>
    </source>
</evidence>
<dbReference type="OMA" id="TRTNNMC"/>
<dbReference type="FunFam" id="1.50.40.10:FF:000003">
    <property type="entry name" value="Putative calcium-binding mitochondrial carrier protein scamc-2"/>
    <property type="match status" value="1"/>
</dbReference>
<keyword evidence="15" id="KW-1185">Reference proteome</keyword>
<comment type="subcellular location">
    <subcellularLocation>
        <location evidence="1">Mitochondrion inner membrane</location>
        <topology evidence="1">Multi-pass membrane protein</topology>
    </subcellularLocation>
</comment>
<keyword evidence="8" id="KW-0106">Calcium</keyword>
<evidence type="ECO:0000256" key="8">
    <source>
        <dbReference type="ARBA" id="ARBA00022837"/>
    </source>
</evidence>
<feature type="repeat" description="Solcar" evidence="12">
    <location>
        <begin position="185"/>
        <end position="271"/>
    </location>
</feature>
<evidence type="ECO:0000313" key="15">
    <source>
        <dbReference type="Proteomes" id="UP000261620"/>
    </source>
</evidence>
<feature type="repeat" description="Solcar" evidence="12">
    <location>
        <begin position="279"/>
        <end position="364"/>
    </location>
</feature>
<keyword evidence="5" id="KW-0479">Metal-binding</keyword>
<protein>
    <recommendedName>
        <fullName evidence="16">Solute carrier family 25 member 25</fullName>
    </recommendedName>
</protein>
<dbReference type="InterPro" id="IPR023395">
    <property type="entry name" value="MCP_dom_sf"/>
</dbReference>
<evidence type="ECO:0000256" key="5">
    <source>
        <dbReference type="ARBA" id="ARBA00022723"/>
    </source>
</evidence>
<evidence type="ECO:0000256" key="7">
    <source>
        <dbReference type="ARBA" id="ARBA00022792"/>
    </source>
</evidence>
<dbReference type="Ensembl" id="ENSMMOT00000019665.1">
    <property type="protein sequence ID" value="ENSMMOP00000019344.1"/>
    <property type="gene ID" value="ENSMMOG00000014634.1"/>
</dbReference>
<evidence type="ECO:0000313" key="14">
    <source>
        <dbReference type="Ensembl" id="ENSMMOP00000019344.1"/>
    </source>
</evidence>
<sequence length="470" mass="52487">MLGLCLYVPVSNSDPIEVKYFESDGLPSELKSLFNKLCVVLPSQEFSTYQRWRKKTLKREEGSQDGQLDFEEFVHYLQDYEKDLKLVVKSINRKNAGRVDLREFMQSLRDLGVYISPEHVEKALRSMDSNGVITLSTEDWSQHPMTEKTENIPEIILYWKHSTIIDVGENLMVPDEFTIEEKQTGMLWRHLVAGGGAGAVSRTCTAPLDRLKVMMQVYGSRTNNMCIMTGLMQMIKEGGTRSLWRGNGVNVIKIAPESALKFMAYEQIKCLIGSNKETLSILERFVAGSLAGVIAQSTIYPMEVLKTRLALRTTGQYSGIGDCAKQIFRREGLGAFYKGYVPNMLGIIPYAGIDLAVYETLKNSYLQHYGTNSTDPGVLVLLACGTISSTCGQLASYPLALVRTRMQAQAAKEGNQQVTMTGLFRQILQTEGPTGLYRGLGPNFLKVIPAVSISYVVYEHMKTQLGVTSR</sequence>
<dbReference type="InterPro" id="IPR002067">
    <property type="entry name" value="MCP"/>
</dbReference>
<dbReference type="Gene3D" id="1.50.40.10">
    <property type="entry name" value="Mitochondrial carrier domain"/>
    <property type="match status" value="1"/>
</dbReference>
<evidence type="ECO:0000256" key="13">
    <source>
        <dbReference type="RuleBase" id="RU000488"/>
    </source>
</evidence>
<dbReference type="AlphaFoldDB" id="A0A3Q3XAL4"/>
<evidence type="ECO:0000256" key="10">
    <source>
        <dbReference type="ARBA" id="ARBA00023128"/>
    </source>
</evidence>
<dbReference type="PRINTS" id="PR00926">
    <property type="entry name" value="MITOCARRIER"/>
</dbReference>
<dbReference type="FunFam" id="1.10.238.10:FF:000028">
    <property type="entry name" value="Putative calcium-binding mitochondrial carrier protein scamc-2"/>
    <property type="match status" value="1"/>
</dbReference>
<keyword evidence="9" id="KW-1133">Transmembrane helix</keyword>
<reference evidence="14" key="2">
    <citation type="submission" date="2025-09" db="UniProtKB">
        <authorList>
            <consortium name="Ensembl"/>
        </authorList>
    </citation>
    <scope>IDENTIFICATION</scope>
</reference>
<dbReference type="PANTHER" id="PTHR24089">
    <property type="entry name" value="SOLUTE CARRIER FAMILY 25"/>
    <property type="match status" value="1"/>
</dbReference>
<keyword evidence="10" id="KW-0496">Mitochondrion</keyword>
<dbReference type="STRING" id="94237.ENSMMOP00000019344"/>
<dbReference type="GO" id="GO:0046872">
    <property type="term" value="F:metal ion binding"/>
    <property type="evidence" value="ECO:0007669"/>
    <property type="project" value="UniProtKB-KW"/>
</dbReference>
<keyword evidence="3 13" id="KW-0813">Transport</keyword>
<keyword evidence="6" id="KW-0677">Repeat</keyword>
<dbReference type="PROSITE" id="PS50920">
    <property type="entry name" value="SOLCAR"/>
    <property type="match status" value="3"/>
</dbReference>
<evidence type="ECO:0000256" key="4">
    <source>
        <dbReference type="ARBA" id="ARBA00022692"/>
    </source>
</evidence>
<accession>A0A3Q3XAL4</accession>
<reference evidence="14" key="1">
    <citation type="submission" date="2025-08" db="UniProtKB">
        <authorList>
            <consortium name="Ensembl"/>
        </authorList>
    </citation>
    <scope>IDENTIFICATION</scope>
</reference>
<feature type="repeat" description="Solcar" evidence="12">
    <location>
        <begin position="376"/>
        <end position="464"/>
    </location>
</feature>
<dbReference type="GO" id="GO:0005743">
    <property type="term" value="C:mitochondrial inner membrane"/>
    <property type="evidence" value="ECO:0007669"/>
    <property type="project" value="UniProtKB-SubCell"/>
</dbReference>
<evidence type="ECO:0000256" key="12">
    <source>
        <dbReference type="PROSITE-ProRule" id="PRU00282"/>
    </source>
</evidence>
<comment type="similarity">
    <text evidence="2 13">Belongs to the mitochondrial carrier (TC 2.A.29) family.</text>
</comment>
<keyword evidence="7" id="KW-0999">Mitochondrion inner membrane</keyword>
<dbReference type="SUPFAM" id="SSF47473">
    <property type="entry name" value="EF-hand"/>
    <property type="match status" value="1"/>
</dbReference>
<dbReference type="Pfam" id="PF00153">
    <property type="entry name" value="Mito_carr"/>
    <property type="match status" value="3"/>
</dbReference>
<dbReference type="InterPro" id="IPR018108">
    <property type="entry name" value="MCP_transmembrane"/>
</dbReference>
<name>A0A3Q3XAL4_MOLML</name>
<dbReference type="GO" id="GO:0055085">
    <property type="term" value="P:transmembrane transport"/>
    <property type="evidence" value="ECO:0007669"/>
    <property type="project" value="InterPro"/>
</dbReference>
<keyword evidence="11 12" id="KW-0472">Membrane</keyword>
<evidence type="ECO:0000256" key="11">
    <source>
        <dbReference type="ARBA" id="ARBA00023136"/>
    </source>
</evidence>
<organism evidence="14 15">
    <name type="scientific">Mola mola</name>
    <name type="common">Ocean sunfish</name>
    <name type="synonym">Tetraodon mola</name>
    <dbReference type="NCBI Taxonomy" id="94237"/>
    <lineage>
        <taxon>Eukaryota</taxon>
        <taxon>Metazoa</taxon>
        <taxon>Chordata</taxon>
        <taxon>Craniata</taxon>
        <taxon>Vertebrata</taxon>
        <taxon>Euteleostomi</taxon>
        <taxon>Actinopterygii</taxon>
        <taxon>Neopterygii</taxon>
        <taxon>Teleostei</taxon>
        <taxon>Neoteleostei</taxon>
        <taxon>Acanthomorphata</taxon>
        <taxon>Eupercaria</taxon>
        <taxon>Tetraodontiformes</taxon>
        <taxon>Molidae</taxon>
        <taxon>Mola</taxon>
    </lineage>
</organism>
<evidence type="ECO:0000256" key="6">
    <source>
        <dbReference type="ARBA" id="ARBA00022737"/>
    </source>
</evidence>
<dbReference type="Proteomes" id="UP000261620">
    <property type="component" value="Unplaced"/>
</dbReference>
<evidence type="ECO:0000256" key="1">
    <source>
        <dbReference type="ARBA" id="ARBA00004448"/>
    </source>
</evidence>
<evidence type="ECO:0000256" key="2">
    <source>
        <dbReference type="ARBA" id="ARBA00006375"/>
    </source>
</evidence>
<dbReference type="Gene3D" id="1.10.238.10">
    <property type="entry name" value="EF-hand"/>
    <property type="match status" value="1"/>
</dbReference>
<proteinExistence type="inferred from homology"/>
<dbReference type="InterPro" id="IPR011992">
    <property type="entry name" value="EF-hand-dom_pair"/>
</dbReference>